<protein>
    <submittedName>
        <fullName evidence="6">Uncharacterized protein LOC100186391</fullName>
    </submittedName>
</protein>
<dbReference type="SUPFAM" id="SSF57903">
    <property type="entry name" value="FYVE/PHD zinc finger"/>
    <property type="match status" value="1"/>
</dbReference>
<keyword evidence="2 4" id="KW-0863">Zinc-finger</keyword>
<dbReference type="InterPro" id="IPR017455">
    <property type="entry name" value="Znf_FYVE-rel"/>
</dbReference>
<dbReference type="InterPro" id="IPR000225">
    <property type="entry name" value="Armadillo"/>
</dbReference>
<dbReference type="SUPFAM" id="SSF48371">
    <property type="entry name" value="ARM repeat"/>
    <property type="match status" value="1"/>
</dbReference>
<keyword evidence="1" id="KW-0479">Metal-binding</keyword>
<feature type="domain" description="FYVE-type" evidence="5">
    <location>
        <begin position="37"/>
        <end position="97"/>
    </location>
</feature>
<dbReference type="PROSITE" id="PS50178">
    <property type="entry name" value="ZF_FYVE"/>
    <property type="match status" value="1"/>
</dbReference>
<dbReference type="SMART" id="SM00064">
    <property type="entry name" value="FYVE"/>
    <property type="match status" value="1"/>
</dbReference>
<dbReference type="Pfam" id="PF00514">
    <property type="entry name" value="Arm"/>
    <property type="match status" value="1"/>
</dbReference>
<name>A0A6F9DIZ8_9ASCI</name>
<proteinExistence type="evidence at transcript level"/>
<sequence length="467" mass="50609">MIRIDSSEAYPAEIEGANKNAFQSAEFTLKKSSWISDEAANSCAICKSKFNQLRRRHHCRCCGLVLCNKCCTEKLPLPQYGLDAPERVCNACVPVATCVTMSYSNDPAFHLRAVTGLSTLCRDSPASVVTLGGAHMLIYLSKKKLKTHMQTLMHISNGLHSLARHSSIVDWLGSIGALNAVSKLLEHAETSSPKESVPMITDALSALRIFAKTNNSFKMQAMDAGCLPSLLQLCNHSDPSISLVATTTLCLLAECPANQAAIINEHNALRAMLYKVVQSPDEQVTEHVLRIMVVLSSGSDETKHVISSEDATCGGVFAEALQSAHNNLQINANAASAIANLATSERDQVLLQSSLRAVLAQLKSSHPDYVALQLIRATANFSTHSAHASSLLQHLNTIVSYLNKSGSKSNIHAVRCIVNLLKHRNAETVAALCRNGVSDFLLRFTEHDDVIYQVIDALNRTAPPVMS</sequence>
<dbReference type="Pfam" id="PF01363">
    <property type="entry name" value="FYVE"/>
    <property type="match status" value="1"/>
</dbReference>
<reference evidence="6" key="1">
    <citation type="submission" date="2020-04" db="EMBL/GenBank/DDBJ databases">
        <authorList>
            <person name="Neveu A P."/>
        </authorList>
    </citation>
    <scope>NUCLEOTIDE SEQUENCE</scope>
    <source>
        <tissue evidence="6">Whole embryo</tissue>
    </source>
</reference>
<dbReference type="InterPro" id="IPR011011">
    <property type="entry name" value="Znf_FYVE_PHD"/>
</dbReference>
<evidence type="ECO:0000259" key="5">
    <source>
        <dbReference type="PROSITE" id="PS50178"/>
    </source>
</evidence>
<dbReference type="InterPro" id="IPR000306">
    <property type="entry name" value="Znf_FYVE"/>
</dbReference>
<dbReference type="GO" id="GO:0008270">
    <property type="term" value="F:zinc ion binding"/>
    <property type="evidence" value="ECO:0007669"/>
    <property type="project" value="UniProtKB-KW"/>
</dbReference>
<keyword evidence="3" id="KW-0862">Zinc</keyword>
<dbReference type="Gene3D" id="3.30.40.10">
    <property type="entry name" value="Zinc/RING finger domain, C3HC4 (zinc finger)"/>
    <property type="match status" value="1"/>
</dbReference>
<dbReference type="InterPro" id="IPR052113">
    <property type="entry name" value="FYVE-type_Zinc_Finger"/>
</dbReference>
<evidence type="ECO:0000256" key="3">
    <source>
        <dbReference type="ARBA" id="ARBA00022833"/>
    </source>
</evidence>
<dbReference type="PANTHER" id="PTHR39490:SF9">
    <property type="entry name" value="FYVE-TYPE DOMAIN-CONTAINING PROTEIN"/>
    <property type="match status" value="1"/>
</dbReference>
<evidence type="ECO:0000256" key="4">
    <source>
        <dbReference type="PROSITE-ProRule" id="PRU00091"/>
    </source>
</evidence>
<evidence type="ECO:0000256" key="1">
    <source>
        <dbReference type="ARBA" id="ARBA00022723"/>
    </source>
</evidence>
<gene>
    <name evidence="6" type="primary">LOC100186391</name>
</gene>
<evidence type="ECO:0000256" key="2">
    <source>
        <dbReference type="ARBA" id="ARBA00022771"/>
    </source>
</evidence>
<evidence type="ECO:0000313" key="6">
    <source>
        <dbReference type="EMBL" id="CAB3263000.1"/>
    </source>
</evidence>
<dbReference type="PANTHER" id="PTHR39490">
    <property type="entry name" value="ARRESTIN DOMAIN-CONTAINING PROTEIN D"/>
    <property type="match status" value="1"/>
</dbReference>
<dbReference type="EMBL" id="LR787138">
    <property type="protein sequence ID" value="CAB3263000.1"/>
    <property type="molecule type" value="mRNA"/>
</dbReference>
<dbReference type="Gene3D" id="1.25.10.10">
    <property type="entry name" value="Leucine-rich Repeat Variant"/>
    <property type="match status" value="2"/>
</dbReference>
<dbReference type="InterPro" id="IPR011989">
    <property type="entry name" value="ARM-like"/>
</dbReference>
<organism evidence="6">
    <name type="scientific">Phallusia mammillata</name>
    <dbReference type="NCBI Taxonomy" id="59560"/>
    <lineage>
        <taxon>Eukaryota</taxon>
        <taxon>Metazoa</taxon>
        <taxon>Chordata</taxon>
        <taxon>Tunicata</taxon>
        <taxon>Ascidiacea</taxon>
        <taxon>Phlebobranchia</taxon>
        <taxon>Ascidiidae</taxon>
        <taxon>Phallusia</taxon>
    </lineage>
</organism>
<dbReference type="AlphaFoldDB" id="A0A6F9DIZ8"/>
<dbReference type="InterPro" id="IPR016024">
    <property type="entry name" value="ARM-type_fold"/>
</dbReference>
<dbReference type="InterPro" id="IPR013083">
    <property type="entry name" value="Znf_RING/FYVE/PHD"/>
</dbReference>
<accession>A0A6F9DIZ8</accession>